<dbReference type="EMBL" id="MCIF01000002">
    <property type="protein sequence ID" value="RAQ97378.1"/>
    <property type="molecule type" value="Genomic_DNA"/>
</dbReference>
<comment type="caution">
    <text evidence="1">The sequence shown here is derived from an EMBL/GenBank/DDBJ whole genome shotgun (WGS) entry which is preliminary data.</text>
</comment>
<sequence length="80" mass="8552">MDRKTENTVHQLFACGACGCELDSLKGGQTTHLAVSCVSQADWPGLPCHLAQASGNEKIPVPYALIGTGIVVYDRHIEVE</sequence>
<protein>
    <submittedName>
        <fullName evidence="1">Uncharacterized protein</fullName>
    </submittedName>
</protein>
<gene>
    <name evidence="1" type="ORF">A4R35_17710</name>
</gene>
<proteinExistence type="predicted"/>
<keyword evidence="2" id="KW-1185">Reference proteome</keyword>
<evidence type="ECO:0000313" key="1">
    <source>
        <dbReference type="EMBL" id="RAQ97378.1"/>
    </source>
</evidence>
<dbReference type="Proteomes" id="UP000248706">
    <property type="component" value="Unassembled WGS sequence"/>
</dbReference>
<dbReference type="PROSITE" id="PS51257">
    <property type="entry name" value="PROKAR_LIPOPROTEIN"/>
    <property type="match status" value="1"/>
</dbReference>
<dbReference type="AlphaFoldDB" id="A0A328VHF4"/>
<accession>A0A328VHF4</accession>
<reference evidence="1 2" key="1">
    <citation type="submission" date="2016-08" db="EMBL/GenBank/DDBJ databases">
        <title>Analysis of Carbohydrate Active Enzymes in Thermogemmatispora T81 Reveals Carbohydrate Degradation Ability.</title>
        <authorList>
            <person name="Tomazini A."/>
            <person name="Lal S."/>
            <person name="Stott M."/>
            <person name="Henrissat B."/>
            <person name="Polikarpov I."/>
            <person name="Sparling R."/>
            <person name="Levin D.B."/>
        </authorList>
    </citation>
    <scope>NUCLEOTIDE SEQUENCE [LARGE SCALE GENOMIC DNA]</scope>
    <source>
        <strain evidence="1 2">T81</strain>
    </source>
</reference>
<organism evidence="1 2">
    <name type="scientific">Thermogemmatispora tikiterensis</name>
    <dbReference type="NCBI Taxonomy" id="1825093"/>
    <lineage>
        <taxon>Bacteria</taxon>
        <taxon>Bacillati</taxon>
        <taxon>Chloroflexota</taxon>
        <taxon>Ktedonobacteria</taxon>
        <taxon>Thermogemmatisporales</taxon>
        <taxon>Thermogemmatisporaceae</taxon>
        <taxon>Thermogemmatispora</taxon>
    </lineage>
</organism>
<name>A0A328VHF4_9CHLR</name>
<evidence type="ECO:0000313" key="2">
    <source>
        <dbReference type="Proteomes" id="UP000248706"/>
    </source>
</evidence>